<evidence type="ECO:0000313" key="4">
    <source>
        <dbReference type="Proteomes" id="UP000326595"/>
    </source>
</evidence>
<dbReference type="AlphaFoldDB" id="A0A5E6TEV7"/>
<feature type="chain" id="PRO_5023109152" evidence="1">
    <location>
        <begin position="22"/>
        <end position="203"/>
    </location>
</feature>
<proteinExistence type="predicted"/>
<protein>
    <submittedName>
        <fullName evidence="3">Protein GltF</fullName>
    </submittedName>
</protein>
<dbReference type="PROSITE" id="PS51257">
    <property type="entry name" value="PROKAR_LIPOPROTEIN"/>
    <property type="match status" value="1"/>
</dbReference>
<feature type="signal peptide" evidence="1">
    <location>
        <begin position="1"/>
        <end position="21"/>
    </location>
</feature>
<evidence type="ECO:0000313" key="2">
    <source>
        <dbReference type="EMBL" id="CAK9890627.1"/>
    </source>
</evidence>
<organism evidence="3">
    <name type="scientific">Pseudomonas fluorescens</name>
    <dbReference type="NCBI Taxonomy" id="294"/>
    <lineage>
        <taxon>Bacteria</taxon>
        <taxon>Pseudomonadati</taxon>
        <taxon>Pseudomonadota</taxon>
        <taxon>Gammaproteobacteria</taxon>
        <taxon>Pseudomonadales</taxon>
        <taxon>Pseudomonadaceae</taxon>
        <taxon>Pseudomonas</taxon>
    </lineage>
</organism>
<sequence precursor="true">MKKSVITLSILLGLACSHAMASTTELTITGTLTPTACTPLLGNNGVVDYGRLSVEGLPEIGSYYELPVKQLSLTIECNASTSFALIGTDNTNGSGSGSFGLGKHNNQDIGQVALQFTPPQLDGITRTILVSEDAGQSWRATALGAMKPSQTYPDHRIAFGDTTPIAGSNLSTNLIVRGLVDKSLPYNDDIQLAGSATLEVFYL</sequence>
<dbReference type="EMBL" id="CABVHG010000015">
    <property type="protein sequence ID" value="VVM91929.1"/>
    <property type="molecule type" value="Genomic_DNA"/>
</dbReference>
<dbReference type="RefSeq" id="WP_038996466.1">
    <property type="nucleotide sequence ID" value="NZ_OZ024668.1"/>
</dbReference>
<gene>
    <name evidence="3" type="primary">gltF_2</name>
    <name evidence="2" type="synonym">gltF_5</name>
    <name evidence="3" type="ORF">PS652_02837</name>
    <name evidence="2" type="ORF">PS652_03476</name>
</gene>
<evidence type="ECO:0000256" key="1">
    <source>
        <dbReference type="SAM" id="SignalP"/>
    </source>
</evidence>
<name>A0A5E6TEV7_PSEFL</name>
<dbReference type="EMBL" id="OZ024668">
    <property type="protein sequence ID" value="CAK9890627.1"/>
    <property type="molecule type" value="Genomic_DNA"/>
</dbReference>
<keyword evidence="1" id="KW-0732">Signal</keyword>
<reference evidence="3" key="1">
    <citation type="submission" date="2019-09" db="EMBL/GenBank/DDBJ databases">
        <authorList>
            <person name="Chandra G."/>
            <person name="Truman W A."/>
        </authorList>
    </citation>
    <scope>NUCLEOTIDE SEQUENCE [LARGE SCALE GENOMIC DNA]</scope>
    <source>
        <strain evidence="3">PS652</strain>
    </source>
</reference>
<accession>A0A5E6TEV7</accession>
<dbReference type="Pfam" id="PF06551">
    <property type="entry name" value="DUF1120"/>
    <property type="match status" value="1"/>
</dbReference>
<reference evidence="2 4" key="2">
    <citation type="submission" date="2024-03" db="EMBL/GenBank/DDBJ databases">
        <authorList>
            <person name="Alaster D. Moffat"/>
            <person name="Govind Chandra"/>
            <person name="Andrew W. Truman"/>
        </authorList>
    </citation>
    <scope>NUCLEOTIDE SEQUENCE [LARGE SCALE GENOMIC DNA]</scope>
    <source>
        <strain evidence="2">PS652</strain>
    </source>
</reference>
<dbReference type="InterPro" id="IPR010546">
    <property type="entry name" value="DUF1120"/>
</dbReference>
<dbReference type="Proteomes" id="UP000326595">
    <property type="component" value="Chromosome"/>
</dbReference>
<evidence type="ECO:0000313" key="3">
    <source>
        <dbReference type="EMBL" id="VVM91929.1"/>
    </source>
</evidence>